<sequence>MQESRPMPKLERKNQTASMIREGYQFLGNRRRGLQSNIFEAHILGEKVICLSGEQAAALFYDTEKFIRKGAMPKRFQETLTGEGGVQSLDGVAHRHRKEAFMSLMSAEKINQLKEMLKDQWERKLNDFEKQQEVNVYSEAQELLLRLACQWAGVPLKEKEVQEKKEAIIQLFESPVTLGYKQWKAKKARQELETWIGGLIKSVRKGDLIPFEGTAMKVFAFHRDEQDELLNEKIAAVEVLNIIRPIVAISIYIAFEVHAMIQHPEHQKRLASEDEKDLQDFVQEVRRLYPFFPFNAARVKEDFKWEGYAFKKGTLTMLDFYGTNHDPTIWNNPEVFDPTRFKDEPITPYNLIPQGGGEFILNHRCAGEWVTIEVMKVSLDYFANRMTFDVPKQDLSYSLVNIPSIPKSKIILKNVRRKD</sequence>
<dbReference type="InterPro" id="IPR036396">
    <property type="entry name" value="Cyt_P450_sf"/>
</dbReference>
<dbReference type="InterPro" id="IPR002401">
    <property type="entry name" value="Cyt_P450_E_grp-I"/>
</dbReference>
<evidence type="ECO:0000313" key="6">
    <source>
        <dbReference type="EMBL" id="ARF14420.1"/>
    </source>
</evidence>
<dbReference type="Gene3D" id="1.10.630.10">
    <property type="entry name" value="Cytochrome P450"/>
    <property type="match status" value="1"/>
</dbReference>
<evidence type="ECO:0000256" key="5">
    <source>
        <dbReference type="ARBA" id="ARBA00023004"/>
    </source>
</evidence>
<proteinExistence type="inferred from homology"/>
<organism evidence="6 7">
    <name type="scientific">Sporosarcina ureae</name>
    <dbReference type="NCBI Taxonomy" id="1571"/>
    <lineage>
        <taxon>Bacteria</taxon>
        <taxon>Bacillati</taxon>
        <taxon>Bacillota</taxon>
        <taxon>Bacilli</taxon>
        <taxon>Bacillales</taxon>
        <taxon>Caryophanaceae</taxon>
        <taxon>Sporosarcina</taxon>
    </lineage>
</organism>
<dbReference type="Proteomes" id="UP000192486">
    <property type="component" value="Chromosome"/>
</dbReference>
<protein>
    <submittedName>
        <fullName evidence="6">Cytochrome</fullName>
    </submittedName>
</protein>
<dbReference type="PANTHER" id="PTHR24302">
    <property type="entry name" value="CYTOCHROME P450 FAMILY 3"/>
    <property type="match status" value="1"/>
</dbReference>
<name>A0ABN4YWK3_SPOUR</name>
<dbReference type="PANTHER" id="PTHR24302:SF15">
    <property type="entry name" value="FATTY-ACID PEROXYGENASE"/>
    <property type="match status" value="1"/>
</dbReference>
<dbReference type="EMBL" id="CP015108">
    <property type="protein sequence ID" value="ARF14420.1"/>
    <property type="molecule type" value="Genomic_DNA"/>
</dbReference>
<dbReference type="InterPro" id="IPR050705">
    <property type="entry name" value="Cytochrome_P450_3A"/>
</dbReference>
<dbReference type="CDD" id="cd11067">
    <property type="entry name" value="CYP152"/>
    <property type="match status" value="1"/>
</dbReference>
<dbReference type="Pfam" id="PF00067">
    <property type="entry name" value="p450"/>
    <property type="match status" value="1"/>
</dbReference>
<dbReference type="SUPFAM" id="SSF48264">
    <property type="entry name" value="Cytochrome P450"/>
    <property type="match status" value="1"/>
</dbReference>
<keyword evidence="2" id="KW-0349">Heme</keyword>
<evidence type="ECO:0000313" key="7">
    <source>
        <dbReference type="Proteomes" id="UP000192486"/>
    </source>
</evidence>
<keyword evidence="4" id="KW-0560">Oxidoreductase</keyword>
<keyword evidence="5" id="KW-0408">Iron</keyword>
<evidence type="ECO:0000256" key="2">
    <source>
        <dbReference type="ARBA" id="ARBA00022617"/>
    </source>
</evidence>
<evidence type="ECO:0000256" key="1">
    <source>
        <dbReference type="ARBA" id="ARBA00010617"/>
    </source>
</evidence>
<keyword evidence="7" id="KW-1185">Reference proteome</keyword>
<keyword evidence="3" id="KW-0479">Metal-binding</keyword>
<reference evidence="6 7" key="1">
    <citation type="submission" date="2016-04" db="EMBL/GenBank/DDBJ databases">
        <title>Comparative Genomics and Epigenetics of Sporosarcina ureae.</title>
        <authorList>
            <person name="Oliver A.S."/>
            <person name="Cooper K.K."/>
        </authorList>
    </citation>
    <scope>NUCLEOTIDE SEQUENCE [LARGE SCALE GENOMIC DNA]</scope>
    <source>
        <strain evidence="6 7">S204</strain>
    </source>
</reference>
<dbReference type="InterPro" id="IPR001128">
    <property type="entry name" value="Cyt_P450"/>
</dbReference>
<evidence type="ECO:0000256" key="4">
    <source>
        <dbReference type="ARBA" id="ARBA00023002"/>
    </source>
</evidence>
<evidence type="ECO:0000256" key="3">
    <source>
        <dbReference type="ARBA" id="ARBA00022723"/>
    </source>
</evidence>
<accession>A0ABN4YWK3</accession>
<comment type="similarity">
    <text evidence="1">Belongs to the cytochrome P450 family.</text>
</comment>
<gene>
    <name evidence="6" type="ORF">SporoS204_09850</name>
</gene>
<dbReference type="PRINTS" id="PR00463">
    <property type="entry name" value="EP450I"/>
</dbReference>